<evidence type="ECO:0000313" key="6">
    <source>
        <dbReference type="EMBL" id="KAG7461892.1"/>
    </source>
</evidence>
<comment type="subcellular location">
    <subcellularLocation>
        <location evidence="1">Cytoplasm</location>
    </subcellularLocation>
</comment>
<accession>A0A9D3PJH6</accession>
<feature type="compositionally biased region" description="Polar residues" evidence="5">
    <location>
        <begin position="116"/>
        <end position="129"/>
    </location>
</feature>
<feature type="region of interest" description="Disordered" evidence="5">
    <location>
        <begin position="421"/>
        <end position="443"/>
    </location>
</feature>
<dbReference type="InterPro" id="IPR051976">
    <property type="entry name" value="Synaptopodin_domain"/>
</dbReference>
<protein>
    <recommendedName>
        <fullName evidence="8">Synaptopodin-2</fullName>
    </recommendedName>
</protein>
<dbReference type="OrthoDB" id="6502734at2759"/>
<dbReference type="EMBL" id="JAFDVH010000017">
    <property type="protein sequence ID" value="KAG7461892.1"/>
    <property type="molecule type" value="Genomic_DNA"/>
</dbReference>
<feature type="compositionally biased region" description="Basic and acidic residues" evidence="5">
    <location>
        <begin position="21"/>
        <end position="32"/>
    </location>
</feature>
<dbReference type="GO" id="GO:0015629">
    <property type="term" value="C:actin cytoskeleton"/>
    <property type="evidence" value="ECO:0007669"/>
    <property type="project" value="TreeGrafter"/>
</dbReference>
<keyword evidence="7" id="KW-1185">Reference proteome</keyword>
<dbReference type="PANTHER" id="PTHR24217:SF9">
    <property type="entry name" value="SYNAPTOPODIN-2"/>
    <property type="match status" value="1"/>
</dbReference>
<gene>
    <name evidence="6" type="ORF">MATL_G00195940</name>
</gene>
<dbReference type="Proteomes" id="UP001046870">
    <property type="component" value="Chromosome 17"/>
</dbReference>
<proteinExistence type="inferred from homology"/>
<feature type="compositionally biased region" description="Basic and acidic residues" evidence="5">
    <location>
        <begin position="248"/>
        <end position="259"/>
    </location>
</feature>
<sequence>MGVQRRFMNLCTSPRYPGADHSGEREAPREGLESTTLQIWPSRELYISESQDEAYYGETESDTELLVGGQLARAQADRRPEASRLGGFTPGAVVELQLSLSDHSLEERSTVGDTGVTPSTPPRESNPSPDSRELKTEPCGTTTTSTSSLYIPRSSREPLGQRGELTGPSSSLGQVEVTLQCLGRGWQREEVEATKSGCSDSQQEGGQTKEAPACVSFGISEPAAEWDSESERDPNKPNKHRARHARLRRSESQSEKQVKEAKSKCKRIALLLTAAPNPNNKGVLMFKKHRQRAKKYTLVSYGTGENEPEEDDEEEEEGKEDQAVEYTFLATSESEIDEDFLANAQSRGNIVTLDWDTGLLEIEKKLDDLEEMERLPETKGKGALMFAQRRQRVDEITAEHEEMRRKGIPVEGVQEIENAQIPKHASYQKHIPRPGNQQVKGNK</sequence>
<reference evidence="6" key="1">
    <citation type="submission" date="2021-01" db="EMBL/GenBank/DDBJ databases">
        <authorList>
            <person name="Zahm M."/>
            <person name="Roques C."/>
            <person name="Cabau C."/>
            <person name="Klopp C."/>
            <person name="Donnadieu C."/>
            <person name="Jouanno E."/>
            <person name="Lampietro C."/>
            <person name="Louis A."/>
            <person name="Herpin A."/>
            <person name="Echchiki A."/>
            <person name="Berthelot C."/>
            <person name="Parey E."/>
            <person name="Roest-Crollius H."/>
            <person name="Braasch I."/>
            <person name="Postlethwait J."/>
            <person name="Bobe J."/>
            <person name="Montfort J."/>
            <person name="Bouchez O."/>
            <person name="Begum T."/>
            <person name="Mejri S."/>
            <person name="Adams A."/>
            <person name="Chen W.-J."/>
            <person name="Guiguen Y."/>
        </authorList>
    </citation>
    <scope>NUCLEOTIDE SEQUENCE</scope>
    <source>
        <strain evidence="6">YG-15Mar2019-1</strain>
        <tissue evidence="6">Brain</tissue>
    </source>
</reference>
<feature type="compositionally biased region" description="Basic residues" evidence="5">
    <location>
        <begin position="237"/>
        <end position="247"/>
    </location>
</feature>
<feature type="compositionally biased region" description="Acidic residues" evidence="5">
    <location>
        <begin position="306"/>
        <end position="319"/>
    </location>
</feature>
<feature type="compositionally biased region" description="Polar residues" evidence="5">
    <location>
        <begin position="196"/>
        <end position="206"/>
    </location>
</feature>
<keyword evidence="3" id="KW-0597">Phosphoprotein</keyword>
<dbReference type="GO" id="GO:0005634">
    <property type="term" value="C:nucleus"/>
    <property type="evidence" value="ECO:0007669"/>
    <property type="project" value="TreeGrafter"/>
</dbReference>
<evidence type="ECO:0000256" key="1">
    <source>
        <dbReference type="ARBA" id="ARBA00004496"/>
    </source>
</evidence>
<comment type="caution">
    <text evidence="6">The sequence shown here is derived from an EMBL/GenBank/DDBJ whole genome shotgun (WGS) entry which is preliminary data.</text>
</comment>
<keyword evidence="2" id="KW-0963">Cytoplasm</keyword>
<evidence type="ECO:0000256" key="5">
    <source>
        <dbReference type="SAM" id="MobiDB-lite"/>
    </source>
</evidence>
<feature type="region of interest" description="Disordered" evidence="5">
    <location>
        <begin position="1"/>
        <end position="34"/>
    </location>
</feature>
<evidence type="ECO:0000256" key="3">
    <source>
        <dbReference type="ARBA" id="ARBA00022553"/>
    </source>
</evidence>
<feature type="region of interest" description="Disordered" evidence="5">
    <location>
        <begin position="104"/>
        <end position="173"/>
    </location>
</feature>
<evidence type="ECO:0008006" key="8">
    <source>
        <dbReference type="Google" id="ProtNLM"/>
    </source>
</evidence>
<dbReference type="PANTHER" id="PTHR24217">
    <property type="entry name" value="PUTATIVE-RELATED"/>
    <property type="match status" value="1"/>
</dbReference>
<feature type="region of interest" description="Disordered" evidence="5">
    <location>
        <begin position="193"/>
        <end position="259"/>
    </location>
</feature>
<dbReference type="GO" id="GO:0003779">
    <property type="term" value="F:actin binding"/>
    <property type="evidence" value="ECO:0007669"/>
    <property type="project" value="TreeGrafter"/>
</dbReference>
<comment type="similarity">
    <text evidence="4">Belongs to the synaptopodin family.</text>
</comment>
<organism evidence="6 7">
    <name type="scientific">Megalops atlanticus</name>
    <name type="common">Tarpon</name>
    <name type="synonym">Clupea gigantea</name>
    <dbReference type="NCBI Taxonomy" id="7932"/>
    <lineage>
        <taxon>Eukaryota</taxon>
        <taxon>Metazoa</taxon>
        <taxon>Chordata</taxon>
        <taxon>Craniata</taxon>
        <taxon>Vertebrata</taxon>
        <taxon>Euteleostomi</taxon>
        <taxon>Actinopterygii</taxon>
        <taxon>Neopterygii</taxon>
        <taxon>Teleostei</taxon>
        <taxon>Elopiformes</taxon>
        <taxon>Megalopidae</taxon>
        <taxon>Megalops</taxon>
    </lineage>
</organism>
<evidence type="ECO:0000256" key="2">
    <source>
        <dbReference type="ARBA" id="ARBA00022490"/>
    </source>
</evidence>
<evidence type="ECO:0000256" key="4">
    <source>
        <dbReference type="ARBA" id="ARBA00038161"/>
    </source>
</evidence>
<evidence type="ECO:0000313" key="7">
    <source>
        <dbReference type="Proteomes" id="UP001046870"/>
    </source>
</evidence>
<dbReference type="GO" id="GO:0032233">
    <property type="term" value="P:positive regulation of actin filament bundle assembly"/>
    <property type="evidence" value="ECO:0007669"/>
    <property type="project" value="TreeGrafter"/>
</dbReference>
<feature type="region of interest" description="Disordered" evidence="5">
    <location>
        <begin position="301"/>
        <end position="321"/>
    </location>
</feature>
<dbReference type="AlphaFoldDB" id="A0A9D3PJH6"/>
<name>A0A9D3PJH6_MEGAT</name>
<dbReference type="GO" id="GO:0030018">
    <property type="term" value="C:Z disc"/>
    <property type="evidence" value="ECO:0007669"/>
    <property type="project" value="TreeGrafter"/>
</dbReference>